<feature type="coiled-coil region" evidence="5">
    <location>
        <begin position="82"/>
        <end position="113"/>
    </location>
</feature>
<dbReference type="AlphaFoldDB" id="A0A917ZMW8"/>
<evidence type="ECO:0000259" key="8">
    <source>
        <dbReference type="PROSITE" id="PS51935"/>
    </source>
</evidence>
<gene>
    <name evidence="9" type="ORF">GCM10012280_19270</name>
</gene>
<keyword evidence="4" id="KW-0788">Thiol protease</keyword>
<keyword evidence="5" id="KW-0175">Coiled coil</keyword>
<dbReference type="PROSITE" id="PS51935">
    <property type="entry name" value="NLPC_P60"/>
    <property type="match status" value="1"/>
</dbReference>
<feature type="region of interest" description="Disordered" evidence="6">
    <location>
        <begin position="359"/>
        <end position="380"/>
    </location>
</feature>
<sequence length="380" mass="41209">MCGAVLAAAALALPAQAAHAAPTPGPGSGSGSGGGQASDSTFDHTLPPGADSSADGSDAPLEALLGRLQSLYGEAEKATEGYNRVNEKLRDQRKALTEVTRRLERQREDMGENRKQIGRLARSQYRDGNLSDYSRLLLSPDPQTALERTHLIAKAADSAASLTKRLREQEKRLDRLVDHRSDAVKDVEKLAREQKSARDKVKERLDRVEKVVGSLTGAQLEELRQLEERGASASQAEFLHSGILGTGSRRPSEAGQRAIAYAFRHLGDPYVWGAEGPRAFDCSGLTSQAWAHAGRPVPRTSQEQWERLPRVPLNQLRPGDLVIYFPGATHVGMYIGNGMIVQAPRPGDRVKVSPVGSMPVLGAVRPDPEAESVKNWSPKR</sequence>
<keyword evidence="7" id="KW-0732">Signal</keyword>
<evidence type="ECO:0000256" key="4">
    <source>
        <dbReference type="ARBA" id="ARBA00022807"/>
    </source>
</evidence>
<evidence type="ECO:0000256" key="7">
    <source>
        <dbReference type="SAM" id="SignalP"/>
    </source>
</evidence>
<feature type="compositionally biased region" description="Gly residues" evidence="6">
    <location>
        <begin position="26"/>
        <end position="36"/>
    </location>
</feature>
<dbReference type="InterPro" id="IPR038765">
    <property type="entry name" value="Papain-like_cys_pep_sf"/>
</dbReference>
<dbReference type="Gene3D" id="3.90.1720.10">
    <property type="entry name" value="endopeptidase domain like (from Nostoc punctiforme)"/>
    <property type="match status" value="1"/>
</dbReference>
<dbReference type="GO" id="GO:0008234">
    <property type="term" value="F:cysteine-type peptidase activity"/>
    <property type="evidence" value="ECO:0007669"/>
    <property type="project" value="UniProtKB-KW"/>
</dbReference>
<evidence type="ECO:0000313" key="9">
    <source>
        <dbReference type="EMBL" id="GGO85455.1"/>
    </source>
</evidence>
<feature type="coiled-coil region" evidence="5">
    <location>
        <begin position="152"/>
        <end position="211"/>
    </location>
</feature>
<comment type="similarity">
    <text evidence="1">Belongs to the peptidase C40 family.</text>
</comment>
<evidence type="ECO:0000256" key="5">
    <source>
        <dbReference type="SAM" id="Coils"/>
    </source>
</evidence>
<dbReference type="PANTHER" id="PTHR47359:SF3">
    <property type="entry name" value="NLP_P60 DOMAIN-CONTAINING PROTEIN-RELATED"/>
    <property type="match status" value="1"/>
</dbReference>
<dbReference type="GO" id="GO:0006508">
    <property type="term" value="P:proteolysis"/>
    <property type="evidence" value="ECO:0007669"/>
    <property type="project" value="UniProtKB-KW"/>
</dbReference>
<evidence type="ECO:0000256" key="3">
    <source>
        <dbReference type="ARBA" id="ARBA00022801"/>
    </source>
</evidence>
<evidence type="ECO:0000256" key="6">
    <source>
        <dbReference type="SAM" id="MobiDB-lite"/>
    </source>
</evidence>
<evidence type="ECO:0000256" key="1">
    <source>
        <dbReference type="ARBA" id="ARBA00007074"/>
    </source>
</evidence>
<feature type="signal peptide" evidence="7">
    <location>
        <begin position="1"/>
        <end position="20"/>
    </location>
</feature>
<dbReference type="Pfam" id="PF00877">
    <property type="entry name" value="NLPC_P60"/>
    <property type="match status" value="1"/>
</dbReference>
<organism evidence="9 10">
    <name type="scientific">Wenjunlia tyrosinilytica</name>
    <dbReference type="NCBI Taxonomy" id="1544741"/>
    <lineage>
        <taxon>Bacteria</taxon>
        <taxon>Bacillati</taxon>
        <taxon>Actinomycetota</taxon>
        <taxon>Actinomycetes</taxon>
        <taxon>Kitasatosporales</taxon>
        <taxon>Streptomycetaceae</taxon>
        <taxon>Wenjunlia</taxon>
    </lineage>
</organism>
<protein>
    <recommendedName>
        <fullName evidence="8">NlpC/P60 domain-containing protein</fullName>
    </recommendedName>
</protein>
<dbReference type="SUPFAM" id="SSF54001">
    <property type="entry name" value="Cysteine proteinases"/>
    <property type="match status" value="1"/>
</dbReference>
<feature type="region of interest" description="Disordered" evidence="6">
    <location>
        <begin position="16"/>
        <end position="60"/>
    </location>
</feature>
<keyword evidence="10" id="KW-1185">Reference proteome</keyword>
<dbReference type="Proteomes" id="UP000641932">
    <property type="component" value="Unassembled WGS sequence"/>
</dbReference>
<dbReference type="InterPro" id="IPR051794">
    <property type="entry name" value="PG_Endopeptidase_C40"/>
</dbReference>
<dbReference type="PANTHER" id="PTHR47359">
    <property type="entry name" value="PEPTIDOGLYCAN DL-ENDOPEPTIDASE CWLO"/>
    <property type="match status" value="1"/>
</dbReference>
<evidence type="ECO:0000313" key="10">
    <source>
        <dbReference type="Proteomes" id="UP000641932"/>
    </source>
</evidence>
<feature type="chain" id="PRO_5036999304" description="NlpC/P60 domain-containing protein" evidence="7">
    <location>
        <begin position="21"/>
        <end position="380"/>
    </location>
</feature>
<comment type="caution">
    <text evidence="9">The sequence shown here is derived from an EMBL/GenBank/DDBJ whole genome shotgun (WGS) entry which is preliminary data.</text>
</comment>
<evidence type="ECO:0000256" key="2">
    <source>
        <dbReference type="ARBA" id="ARBA00022670"/>
    </source>
</evidence>
<dbReference type="EMBL" id="BMMS01000007">
    <property type="protein sequence ID" value="GGO85455.1"/>
    <property type="molecule type" value="Genomic_DNA"/>
</dbReference>
<reference evidence="9" key="1">
    <citation type="journal article" date="2014" name="Int. J. Syst. Evol. Microbiol.">
        <title>Complete genome sequence of Corynebacterium casei LMG S-19264T (=DSM 44701T), isolated from a smear-ripened cheese.</title>
        <authorList>
            <consortium name="US DOE Joint Genome Institute (JGI-PGF)"/>
            <person name="Walter F."/>
            <person name="Albersmeier A."/>
            <person name="Kalinowski J."/>
            <person name="Ruckert C."/>
        </authorList>
    </citation>
    <scope>NUCLEOTIDE SEQUENCE</scope>
    <source>
        <strain evidence="9">CGMCC 4.7201</strain>
    </source>
</reference>
<feature type="domain" description="NlpC/P60" evidence="8">
    <location>
        <begin position="252"/>
        <end position="380"/>
    </location>
</feature>
<reference evidence="9" key="2">
    <citation type="submission" date="2020-09" db="EMBL/GenBank/DDBJ databases">
        <authorList>
            <person name="Sun Q."/>
            <person name="Zhou Y."/>
        </authorList>
    </citation>
    <scope>NUCLEOTIDE SEQUENCE</scope>
    <source>
        <strain evidence="9">CGMCC 4.7201</strain>
    </source>
</reference>
<dbReference type="InterPro" id="IPR000064">
    <property type="entry name" value="NLP_P60_dom"/>
</dbReference>
<keyword evidence="3" id="KW-0378">Hydrolase</keyword>
<keyword evidence="2" id="KW-0645">Protease</keyword>
<name>A0A917ZMW8_9ACTN</name>
<proteinExistence type="inferred from homology"/>
<accession>A0A917ZMW8</accession>